<organism evidence="3 5">
    <name type="scientific">Crassostrea virginica</name>
    <name type="common">Eastern oyster</name>
    <dbReference type="NCBI Taxonomy" id="6565"/>
    <lineage>
        <taxon>Eukaryota</taxon>
        <taxon>Metazoa</taxon>
        <taxon>Spiralia</taxon>
        <taxon>Lophotrochozoa</taxon>
        <taxon>Mollusca</taxon>
        <taxon>Bivalvia</taxon>
        <taxon>Autobranchia</taxon>
        <taxon>Pteriomorphia</taxon>
        <taxon>Ostreida</taxon>
        <taxon>Ostreoidea</taxon>
        <taxon>Ostreidae</taxon>
        <taxon>Crassostrea</taxon>
    </lineage>
</organism>
<dbReference type="InterPro" id="IPR011029">
    <property type="entry name" value="DEATH-like_dom_sf"/>
</dbReference>
<proteinExistence type="predicted"/>
<dbReference type="AlphaFoldDB" id="A0A8B8DYQ4"/>
<dbReference type="GO" id="GO:0042981">
    <property type="term" value="P:regulation of apoptotic process"/>
    <property type="evidence" value="ECO:0007669"/>
    <property type="project" value="InterPro"/>
</dbReference>
<evidence type="ECO:0000313" key="3">
    <source>
        <dbReference type="Proteomes" id="UP000694844"/>
    </source>
</evidence>
<name>A0A8B8DYQ4_CRAVI</name>
<evidence type="ECO:0000313" key="4">
    <source>
        <dbReference type="RefSeq" id="XP_022333084.1"/>
    </source>
</evidence>
<dbReference type="GeneID" id="111130369"/>
<sequence>MSRTPSKMAEEYNTDSISGREVHVNDTSTHRQGNTENEIVGYLKKFDGEFKKIKITLRTLKRNQEAIQKQLKKQNVHHRPTFKQQLPRLTLPESSVDECIHGEVIQLHMKTLVREVDVEFIIDDMIEKGLLNDVEKNEIEDTKKVHKTRQLAAILARNDKGNFKKFLEVISQENYYPHVAKLLNESYDEKLREMEKHIACIRCFIVQKVDIKQIMDHLCENLLICMTDVEKVIQDGKGTKQEFWGKIFEKISDPVWGETSVTILKEALQENYNHIAKKIHCQNNLKCHCPSSSMSCKTGSVGNVSEVSTTSIVIPDSKPETHEWIKRHTRPILESKPTKKEYIWTSRRSKYSEDEDNFFNVAHRRAVSDRACVSHFPEPRIRRNKEPDTSFHAN</sequence>
<evidence type="ECO:0000313" key="5">
    <source>
        <dbReference type="RefSeq" id="XP_022333085.1"/>
    </source>
</evidence>
<dbReference type="OrthoDB" id="6143648at2759"/>
<dbReference type="Gene3D" id="1.10.533.10">
    <property type="entry name" value="Death Domain, Fas"/>
    <property type="match status" value="2"/>
</dbReference>
<feature type="region of interest" description="Disordered" evidence="1">
    <location>
        <begin position="1"/>
        <end position="33"/>
    </location>
</feature>
<dbReference type="Proteomes" id="UP000694844">
    <property type="component" value="Chromosome 4"/>
</dbReference>
<reference evidence="4 5" key="1">
    <citation type="submission" date="2025-04" db="UniProtKB">
        <authorList>
            <consortium name="RefSeq"/>
        </authorList>
    </citation>
    <scope>IDENTIFICATION</scope>
    <source>
        <tissue evidence="4 5">Whole sample</tissue>
    </source>
</reference>
<gene>
    <name evidence="4 5" type="primary">LOC111130369</name>
</gene>
<protein>
    <submittedName>
        <fullName evidence="4">Uncharacterized protein LOC111130369 isoform X1</fullName>
    </submittedName>
    <submittedName>
        <fullName evidence="5">Uncharacterized protein LOC111130369 isoform X2</fullName>
    </submittedName>
</protein>
<evidence type="ECO:0000256" key="1">
    <source>
        <dbReference type="SAM" id="MobiDB-lite"/>
    </source>
</evidence>
<dbReference type="CDD" id="cd01671">
    <property type="entry name" value="CARD"/>
    <property type="match status" value="1"/>
</dbReference>
<evidence type="ECO:0000259" key="2">
    <source>
        <dbReference type="Pfam" id="PF00619"/>
    </source>
</evidence>
<keyword evidence="3" id="KW-1185">Reference proteome</keyword>
<dbReference type="InterPro" id="IPR001315">
    <property type="entry name" value="CARD"/>
</dbReference>
<dbReference type="SUPFAM" id="SSF47986">
    <property type="entry name" value="DEATH domain"/>
    <property type="match status" value="1"/>
</dbReference>
<dbReference type="RefSeq" id="XP_022333084.1">
    <property type="nucleotide sequence ID" value="XM_022477376.1"/>
</dbReference>
<feature type="domain" description="CARD" evidence="2">
    <location>
        <begin position="104"/>
        <end position="184"/>
    </location>
</feature>
<dbReference type="Pfam" id="PF00619">
    <property type="entry name" value="CARD"/>
    <property type="match status" value="1"/>
</dbReference>
<dbReference type="RefSeq" id="XP_022333085.1">
    <property type="nucleotide sequence ID" value="XM_022477377.1"/>
</dbReference>
<dbReference type="KEGG" id="cvn:111130369"/>
<accession>A0A8B8DYQ4</accession>